<dbReference type="Proteomes" id="UP001217476">
    <property type="component" value="Chromosome"/>
</dbReference>
<name>A0AAJ6B0G5_9HYPH</name>
<organism evidence="2 3">
    <name type="scientific">Candidatus Devosia phytovorans</name>
    <dbReference type="NCBI Taxonomy" id="3121372"/>
    <lineage>
        <taxon>Bacteria</taxon>
        <taxon>Pseudomonadati</taxon>
        <taxon>Pseudomonadota</taxon>
        <taxon>Alphaproteobacteria</taxon>
        <taxon>Hyphomicrobiales</taxon>
        <taxon>Devosiaceae</taxon>
        <taxon>Devosia</taxon>
    </lineage>
</organism>
<proteinExistence type="predicted"/>
<accession>A0AAJ6B0G5</accession>
<evidence type="ECO:0000256" key="1">
    <source>
        <dbReference type="SAM" id="MobiDB-lite"/>
    </source>
</evidence>
<dbReference type="Pfam" id="PF06059">
    <property type="entry name" value="DUF930"/>
    <property type="match status" value="1"/>
</dbReference>
<gene>
    <name evidence="2" type="ORF">P0Y65_18820</name>
</gene>
<evidence type="ECO:0000313" key="2">
    <source>
        <dbReference type="EMBL" id="WEK04209.1"/>
    </source>
</evidence>
<dbReference type="EMBL" id="CP119312">
    <property type="protein sequence ID" value="WEK04209.1"/>
    <property type="molecule type" value="Genomic_DNA"/>
</dbReference>
<reference evidence="2" key="1">
    <citation type="submission" date="2023-03" db="EMBL/GenBank/DDBJ databases">
        <title>Andean soil-derived lignocellulolytic bacterial consortium as a source of novel taxa and putative plastic-active enzymes.</title>
        <authorList>
            <person name="Diaz-Garcia L."/>
            <person name="Chuvochina M."/>
            <person name="Feuerriegel G."/>
            <person name="Bunk B."/>
            <person name="Sproer C."/>
            <person name="Streit W.R."/>
            <person name="Rodriguez L.M."/>
            <person name="Overmann J."/>
            <person name="Jimenez D.J."/>
        </authorList>
    </citation>
    <scope>NUCLEOTIDE SEQUENCE</scope>
    <source>
        <strain evidence="2">MAG 4196</strain>
    </source>
</reference>
<dbReference type="AlphaFoldDB" id="A0AAJ6B0G5"/>
<evidence type="ECO:0000313" key="3">
    <source>
        <dbReference type="Proteomes" id="UP001217476"/>
    </source>
</evidence>
<protein>
    <submittedName>
        <fullName evidence="2">DUF930 domain-containing protein</fullName>
    </submittedName>
</protein>
<sequence>MFHSFRFSDHHCALPASVALHAGAFALLLWLGMPRSLPEPPDSSIAVDIFSESAFAALIRPPSAPETPVPANRSLPASSMRAVAPAPPDQAPSGPQAVHATTFFASGILDDPANRDIAETMLLLAGDEQVIQICNMEALEQLRVADASKLPDAVVGYAYGDLVLAGNRLTASGGAFRSAGQWFHLQYHCTAAADARGVSAFDFTVGDAIPESEWEEHALNGSDEGLD</sequence>
<dbReference type="InterPro" id="IPR009273">
    <property type="entry name" value="DUF930"/>
</dbReference>
<feature type="region of interest" description="Disordered" evidence="1">
    <location>
        <begin position="61"/>
        <end position="96"/>
    </location>
</feature>